<dbReference type="GO" id="GO:0009055">
    <property type="term" value="F:electron transfer activity"/>
    <property type="evidence" value="ECO:0007669"/>
    <property type="project" value="InterPro"/>
</dbReference>
<protein>
    <recommendedName>
        <fullName evidence="6">Cytochrome c domain-containing protein</fullName>
    </recommendedName>
</protein>
<evidence type="ECO:0000256" key="5">
    <source>
        <dbReference type="SAM" id="SignalP"/>
    </source>
</evidence>
<organism evidence="7 8">
    <name type="scientific">Sphaerotilus montanus</name>
    <dbReference type="NCBI Taxonomy" id="522889"/>
    <lineage>
        <taxon>Bacteria</taxon>
        <taxon>Pseudomonadati</taxon>
        <taxon>Pseudomonadota</taxon>
        <taxon>Betaproteobacteria</taxon>
        <taxon>Burkholderiales</taxon>
        <taxon>Sphaerotilaceae</taxon>
        <taxon>Sphaerotilus</taxon>
    </lineage>
</organism>
<reference evidence="7 8" key="1">
    <citation type="submission" date="2020-07" db="EMBL/GenBank/DDBJ databases">
        <title>Genomic Encyclopedia of Archaeal and Bacterial Type Strains, Phase II (KMG-II): from individual species to whole genera.</title>
        <authorList>
            <person name="Goeker M."/>
        </authorList>
    </citation>
    <scope>NUCLEOTIDE SEQUENCE [LARGE SCALE GENOMIC DNA]</scope>
    <source>
        <strain evidence="7 8">DSM 21226</strain>
    </source>
</reference>
<evidence type="ECO:0000313" key="7">
    <source>
        <dbReference type="EMBL" id="NYG34918.1"/>
    </source>
</evidence>
<keyword evidence="8" id="KW-1185">Reference proteome</keyword>
<feature type="domain" description="Cytochrome c" evidence="6">
    <location>
        <begin position="56"/>
        <end position="146"/>
    </location>
</feature>
<dbReference type="Proteomes" id="UP000518288">
    <property type="component" value="Unassembled WGS sequence"/>
</dbReference>
<keyword evidence="2 4" id="KW-0479">Metal-binding</keyword>
<sequence length="147" mass="15767">MHSYRTPSARPHLVRTTLTALAAVAASLLLAMPAEAGDTTPDAQLQRWTVAAGAPASAERGRVFFTSKHGGEWSCSSCHNAPPTTEGKHASTSKPIAPMAPAFNAKAFTDEAKVDKWFRRNCKDVVSRECSAAEKADVLAYLIAQKR</sequence>
<name>A0A7Y9U799_9BURK</name>
<dbReference type="EMBL" id="JACCFH010000001">
    <property type="protein sequence ID" value="NYG34918.1"/>
    <property type="molecule type" value="Genomic_DNA"/>
</dbReference>
<evidence type="ECO:0000256" key="3">
    <source>
        <dbReference type="ARBA" id="ARBA00023004"/>
    </source>
</evidence>
<dbReference type="GO" id="GO:0020037">
    <property type="term" value="F:heme binding"/>
    <property type="evidence" value="ECO:0007669"/>
    <property type="project" value="InterPro"/>
</dbReference>
<proteinExistence type="predicted"/>
<feature type="signal peptide" evidence="5">
    <location>
        <begin position="1"/>
        <end position="36"/>
    </location>
</feature>
<keyword evidence="3 4" id="KW-0408">Iron</keyword>
<evidence type="ECO:0000313" key="8">
    <source>
        <dbReference type="Proteomes" id="UP000518288"/>
    </source>
</evidence>
<dbReference type="InterPro" id="IPR015170">
    <property type="entry name" value="DUF1924_SHP"/>
</dbReference>
<keyword evidence="1 4" id="KW-0349">Heme</keyword>
<keyword evidence="5" id="KW-0732">Signal</keyword>
<gene>
    <name evidence="7" type="ORF">BDD16_003904</name>
</gene>
<evidence type="ECO:0000259" key="6">
    <source>
        <dbReference type="PROSITE" id="PS51007"/>
    </source>
</evidence>
<dbReference type="PROSITE" id="PS51007">
    <property type="entry name" value="CYTC"/>
    <property type="match status" value="1"/>
</dbReference>
<dbReference type="InterPro" id="IPR036909">
    <property type="entry name" value="Cyt_c-like_dom_sf"/>
</dbReference>
<dbReference type="GO" id="GO:0046872">
    <property type="term" value="F:metal ion binding"/>
    <property type="evidence" value="ECO:0007669"/>
    <property type="project" value="UniProtKB-KW"/>
</dbReference>
<evidence type="ECO:0000256" key="2">
    <source>
        <dbReference type="ARBA" id="ARBA00022723"/>
    </source>
</evidence>
<dbReference type="AlphaFoldDB" id="A0A7Y9U799"/>
<feature type="chain" id="PRO_5030923280" description="Cytochrome c domain-containing protein" evidence="5">
    <location>
        <begin position="37"/>
        <end position="147"/>
    </location>
</feature>
<accession>A0A7Y9U799</accession>
<dbReference type="RefSeq" id="WP_375139084.1">
    <property type="nucleotide sequence ID" value="NZ_JACCFH010000001.1"/>
</dbReference>
<evidence type="ECO:0000256" key="4">
    <source>
        <dbReference type="PROSITE-ProRule" id="PRU00433"/>
    </source>
</evidence>
<comment type="caution">
    <text evidence="7">The sequence shown here is derived from an EMBL/GenBank/DDBJ whole genome shotgun (WGS) entry which is preliminary data.</text>
</comment>
<dbReference type="Pfam" id="PF09086">
    <property type="entry name" value="DUF1924"/>
    <property type="match status" value="1"/>
</dbReference>
<dbReference type="SUPFAM" id="SSF46626">
    <property type="entry name" value="Cytochrome c"/>
    <property type="match status" value="1"/>
</dbReference>
<dbReference type="InterPro" id="IPR009056">
    <property type="entry name" value="Cyt_c-like_dom"/>
</dbReference>
<evidence type="ECO:0000256" key="1">
    <source>
        <dbReference type="ARBA" id="ARBA00022617"/>
    </source>
</evidence>
<dbReference type="Gene3D" id="1.10.760.10">
    <property type="entry name" value="Cytochrome c-like domain"/>
    <property type="match status" value="1"/>
</dbReference>